<comment type="subcellular location">
    <subcellularLocation>
        <location evidence="1">Nucleus</location>
    </subcellularLocation>
</comment>
<dbReference type="PRINTS" id="PR00404">
    <property type="entry name" value="MADSDOMAIN"/>
</dbReference>
<keyword evidence="3" id="KW-0238">DNA-binding</keyword>
<keyword evidence="6" id="KW-0175">Coiled coil</keyword>
<evidence type="ECO:0000313" key="9">
    <source>
        <dbReference type="Proteomes" id="UP001420932"/>
    </source>
</evidence>
<evidence type="ECO:0000256" key="6">
    <source>
        <dbReference type="SAM" id="Coils"/>
    </source>
</evidence>
<dbReference type="PANTHER" id="PTHR48019">
    <property type="entry name" value="SERUM RESPONSE FACTOR HOMOLOG"/>
    <property type="match status" value="1"/>
</dbReference>
<keyword evidence="9" id="KW-1185">Reference proteome</keyword>
<keyword evidence="4" id="KW-0804">Transcription</keyword>
<keyword evidence="2" id="KW-0805">Transcription regulation</keyword>
<keyword evidence="5" id="KW-0539">Nucleus</keyword>
<evidence type="ECO:0000256" key="4">
    <source>
        <dbReference type="ARBA" id="ARBA00023163"/>
    </source>
</evidence>
<proteinExistence type="predicted"/>
<evidence type="ECO:0000256" key="1">
    <source>
        <dbReference type="ARBA" id="ARBA00004123"/>
    </source>
</evidence>
<dbReference type="InterPro" id="IPR050142">
    <property type="entry name" value="MADS-box/MEF2_TF"/>
</dbReference>
<dbReference type="Gene3D" id="3.40.1810.10">
    <property type="entry name" value="Transcription factor, MADS-box"/>
    <property type="match status" value="1"/>
</dbReference>
<dbReference type="AlphaFoldDB" id="A0AAP0F990"/>
<dbReference type="Proteomes" id="UP001420932">
    <property type="component" value="Unassembled WGS sequence"/>
</dbReference>
<dbReference type="GO" id="GO:0046983">
    <property type="term" value="F:protein dimerization activity"/>
    <property type="evidence" value="ECO:0007669"/>
    <property type="project" value="InterPro"/>
</dbReference>
<evidence type="ECO:0000259" key="7">
    <source>
        <dbReference type="PROSITE" id="PS50066"/>
    </source>
</evidence>
<dbReference type="GO" id="GO:0080092">
    <property type="term" value="P:regulation of pollen tube growth"/>
    <property type="evidence" value="ECO:0007669"/>
    <property type="project" value="UniProtKB-ARBA"/>
</dbReference>
<sequence>MGRVKLKIKRIESSSNRQITYSKRKTGIVKKTKELSILCDIDAILLMFSPSGKPTLCLGEHSSIEDILARYAQLTPQERAKRKLESLEALKKTFKKLDHDVNVQEFLGTSSQTVEELTHQVRILQARLSDTHKRLSNWADPEKIDSLEHLRALEQLLKESLNRIRTHKENLGKEQLIALECTTQFQNGMHIPLGMVEEQHAESLSWIPGNENQHMMLPDDHSLLHQREMECTTDASLPSYSAYFGTGKQPEIDSSGQEGNDLHDLSRNACLGLQLSDQYPPYSQYNLNLSVNKGVKPESHDPQVSYQVSNNFEMMRPSYDTGHHSWASTSGPCAVPQFDNHLYSQVLKLLYLVPSPFRLLTFDEMTTRSAM</sequence>
<dbReference type="EMBL" id="JBBNAF010000010">
    <property type="protein sequence ID" value="KAK9107556.1"/>
    <property type="molecule type" value="Genomic_DNA"/>
</dbReference>
<dbReference type="InterPro" id="IPR036879">
    <property type="entry name" value="TF_MADSbox_sf"/>
</dbReference>
<feature type="domain" description="MADS-box" evidence="7">
    <location>
        <begin position="1"/>
        <end position="53"/>
    </location>
</feature>
<gene>
    <name evidence="8" type="ORF">Syun_023567</name>
</gene>
<dbReference type="GO" id="GO:0010152">
    <property type="term" value="P:pollen maturation"/>
    <property type="evidence" value="ECO:0007669"/>
    <property type="project" value="UniProtKB-ARBA"/>
</dbReference>
<feature type="coiled-coil region" evidence="6">
    <location>
        <begin position="77"/>
        <end position="170"/>
    </location>
</feature>
<accession>A0AAP0F990</accession>
<evidence type="ECO:0000256" key="5">
    <source>
        <dbReference type="ARBA" id="ARBA00023242"/>
    </source>
</evidence>
<dbReference type="GO" id="GO:0005634">
    <property type="term" value="C:nucleus"/>
    <property type="evidence" value="ECO:0007669"/>
    <property type="project" value="UniProtKB-SubCell"/>
</dbReference>
<evidence type="ECO:0000256" key="2">
    <source>
        <dbReference type="ARBA" id="ARBA00023015"/>
    </source>
</evidence>
<reference evidence="8 9" key="1">
    <citation type="submission" date="2024-01" db="EMBL/GenBank/DDBJ databases">
        <title>Genome assemblies of Stephania.</title>
        <authorList>
            <person name="Yang L."/>
        </authorList>
    </citation>
    <scope>NUCLEOTIDE SEQUENCE [LARGE SCALE GENOMIC DNA]</scope>
    <source>
        <strain evidence="8">YNDBR</strain>
        <tissue evidence="8">Leaf</tissue>
    </source>
</reference>
<dbReference type="GO" id="GO:0003677">
    <property type="term" value="F:DNA binding"/>
    <property type="evidence" value="ECO:0007669"/>
    <property type="project" value="UniProtKB-KW"/>
</dbReference>
<dbReference type="InterPro" id="IPR002100">
    <property type="entry name" value="TF_MADSbox"/>
</dbReference>
<evidence type="ECO:0000256" key="3">
    <source>
        <dbReference type="ARBA" id="ARBA00023125"/>
    </source>
</evidence>
<name>A0AAP0F990_9MAGN</name>
<dbReference type="SMART" id="SM00432">
    <property type="entry name" value="MADS"/>
    <property type="match status" value="1"/>
</dbReference>
<comment type="caution">
    <text evidence="8">The sequence shown here is derived from an EMBL/GenBank/DDBJ whole genome shotgun (WGS) entry which is preliminary data.</text>
</comment>
<organism evidence="8 9">
    <name type="scientific">Stephania yunnanensis</name>
    <dbReference type="NCBI Taxonomy" id="152371"/>
    <lineage>
        <taxon>Eukaryota</taxon>
        <taxon>Viridiplantae</taxon>
        <taxon>Streptophyta</taxon>
        <taxon>Embryophyta</taxon>
        <taxon>Tracheophyta</taxon>
        <taxon>Spermatophyta</taxon>
        <taxon>Magnoliopsida</taxon>
        <taxon>Ranunculales</taxon>
        <taxon>Menispermaceae</taxon>
        <taxon>Menispermoideae</taxon>
        <taxon>Cissampelideae</taxon>
        <taxon>Stephania</taxon>
    </lineage>
</organism>
<protein>
    <recommendedName>
        <fullName evidence="7">MADS-box domain-containing protein</fullName>
    </recommendedName>
</protein>
<evidence type="ECO:0000313" key="8">
    <source>
        <dbReference type="EMBL" id="KAK9107556.1"/>
    </source>
</evidence>
<dbReference type="FunFam" id="3.40.1810.10:FF:000010">
    <property type="entry name" value="Agamous-like MADS-box protein AGL30"/>
    <property type="match status" value="1"/>
</dbReference>
<dbReference type="SUPFAM" id="SSF55455">
    <property type="entry name" value="SRF-like"/>
    <property type="match status" value="1"/>
</dbReference>
<dbReference type="PROSITE" id="PS50066">
    <property type="entry name" value="MADS_BOX_2"/>
    <property type="match status" value="1"/>
</dbReference>
<dbReference type="Pfam" id="PF00319">
    <property type="entry name" value="SRF-TF"/>
    <property type="match status" value="1"/>
</dbReference>